<evidence type="ECO:0000313" key="1">
    <source>
        <dbReference type="EMBL" id="CAG2065954.1"/>
    </source>
</evidence>
<organism evidence="1 2">
    <name type="scientific">Timema podura</name>
    <name type="common">Walking stick</name>
    <dbReference type="NCBI Taxonomy" id="61482"/>
    <lineage>
        <taxon>Eukaryota</taxon>
        <taxon>Metazoa</taxon>
        <taxon>Ecdysozoa</taxon>
        <taxon>Arthropoda</taxon>
        <taxon>Hexapoda</taxon>
        <taxon>Insecta</taxon>
        <taxon>Pterygota</taxon>
        <taxon>Neoptera</taxon>
        <taxon>Polyneoptera</taxon>
        <taxon>Phasmatodea</taxon>
        <taxon>Timematodea</taxon>
        <taxon>Timematoidea</taxon>
        <taxon>Timematidae</taxon>
        <taxon>Timema</taxon>
    </lineage>
</organism>
<dbReference type="EMBL" id="CAJPIN010048596">
    <property type="protein sequence ID" value="CAG2065954.1"/>
    <property type="molecule type" value="Genomic_DNA"/>
</dbReference>
<evidence type="ECO:0000313" key="2">
    <source>
        <dbReference type="Proteomes" id="UP001153148"/>
    </source>
</evidence>
<protein>
    <submittedName>
        <fullName evidence="1">Uncharacterized protein</fullName>
    </submittedName>
</protein>
<dbReference type="Proteomes" id="UP001153148">
    <property type="component" value="Unassembled WGS sequence"/>
</dbReference>
<keyword evidence="2" id="KW-1185">Reference proteome</keyword>
<accession>A0ABN7PDU4</accession>
<reference evidence="1" key="1">
    <citation type="submission" date="2021-03" db="EMBL/GenBank/DDBJ databases">
        <authorList>
            <person name="Tran Van P."/>
        </authorList>
    </citation>
    <scope>NUCLEOTIDE SEQUENCE</scope>
</reference>
<comment type="caution">
    <text evidence="1">The sequence shown here is derived from an EMBL/GenBank/DDBJ whole genome shotgun (WGS) entry which is preliminary data.</text>
</comment>
<sequence>RSSGELLFLTKPPQDYFDRYPNERRPARFRDRTGVFWTPRGVDVVNSVLRGKKGRPQNSGDLGSIPVAGDLALVLRVAMLGYLVWGSLGTRVSCGSQPVRGKVPSPYMAVAANRNQPPMGFDISTAAYHQALCFYLTNQIISQVGPDDILVDTNCQLIIALLKLSRLS</sequence>
<proteinExistence type="predicted"/>
<feature type="non-terminal residue" evidence="1">
    <location>
        <position position="1"/>
    </location>
</feature>
<gene>
    <name evidence="1" type="ORF">TPAB3V08_LOCUS12897</name>
</gene>
<name>A0ABN7PDU4_TIMPD</name>